<accession>A0A8T2VA76</accession>
<evidence type="ECO:0000259" key="7">
    <source>
        <dbReference type="Pfam" id="PF12894"/>
    </source>
</evidence>
<organism evidence="9 10">
    <name type="scientific">Ceratopteris richardii</name>
    <name type="common">Triangle waterfern</name>
    <dbReference type="NCBI Taxonomy" id="49495"/>
    <lineage>
        <taxon>Eukaryota</taxon>
        <taxon>Viridiplantae</taxon>
        <taxon>Streptophyta</taxon>
        <taxon>Embryophyta</taxon>
        <taxon>Tracheophyta</taxon>
        <taxon>Polypodiopsida</taxon>
        <taxon>Polypodiidae</taxon>
        <taxon>Polypodiales</taxon>
        <taxon>Pteridineae</taxon>
        <taxon>Pteridaceae</taxon>
        <taxon>Parkerioideae</taxon>
        <taxon>Ceratopteris</taxon>
    </lineage>
</organism>
<sequence>MQHDGEAEARGRNFTLHLDKALPCPIDKAVWNPEKDLLAMVTKDQQLIMHRFNWQRLWAVSPEVRVTSLCWRPDGKALAVGHEDGTISLHDVENGNIIRQTVTHHCPVECLAWVEEKEMAQTAADDLFVYEDRTPRFFPPPPKSPAMPGAAPAFDISGAVGSMEDPNSPMDAKTALKASHQQINILCSGDRNGTICLNIFGVFLIGRVDVSELDISTCKHEKDATKDSSYRLHDPFILKVSLSENLHHLSVLCTGKLVSSHFEERKTNQEAAYGVFSLKINTALIGCRSKELHQVALQVSSIEELLEVLQVSMNVMQKVWSDAHTSFREKFKGLSQLLREHGSHANPQEECLSLLSCGLASSGLHQFLAVSLGEGGLKRLSKTMDAALRELHVVIAEHLQPVAEILAFRVGELRGISRWKARLRSIGLDEKLVDQAMENSGMVLIQIERLLRVIADKVAQYRMFFIWLTKTLRQLNNENSPSNDQLPAINSEAVAIFLKTQFEHDILGPHLASVTNDTVWIDMNLGDKETLEELALMGGFVNSEFLHNSLNQQISQLFLSCQHAFSMPSKVVSQQLHFEDILFLRHLHQPNVLNLYVPVSLACYEDKEKLVSGEVCRYVCFQIPEKTSEECMFIVITREYWKKPSAPTENTYREAIALSIGAGLSCIDLSLYKEKQLVLLGQTVSCAQAWLMIMPIDKLPYKNITGVFPFDGPDLLNVCLSEVRYLIAPSWRAISMMFLSDYFFGMGDLQGAVFSISLNDGRARILPYADVVPPLAVSASRGLACVFGAQRRVLLYDLEEDEDVEDTEMD</sequence>
<gene>
    <name evidence="9" type="ORF">KP509_02G071700</name>
</gene>
<dbReference type="PANTHER" id="PTHR13260">
    <property type="entry name" value="ANAPHASE PROMOTING COMPLEX SUBUNIT 4 APC4"/>
    <property type="match status" value="1"/>
</dbReference>
<dbReference type="InterPro" id="IPR001680">
    <property type="entry name" value="WD40_rpt"/>
</dbReference>
<evidence type="ECO:0000313" key="10">
    <source>
        <dbReference type="Proteomes" id="UP000825935"/>
    </source>
</evidence>
<evidence type="ECO:0000256" key="4">
    <source>
        <dbReference type="ARBA" id="ARBA00022786"/>
    </source>
</evidence>
<evidence type="ECO:0000256" key="2">
    <source>
        <dbReference type="ARBA" id="ARBA00022618"/>
    </source>
</evidence>
<dbReference type="PANTHER" id="PTHR13260:SF0">
    <property type="entry name" value="ANAPHASE-PROMOTING COMPLEX SUBUNIT 4"/>
    <property type="match status" value="1"/>
</dbReference>
<dbReference type="EMBL" id="CM035407">
    <property type="protein sequence ID" value="KAH7444282.1"/>
    <property type="molecule type" value="Genomic_DNA"/>
</dbReference>
<proteinExistence type="predicted"/>
<reference evidence="9" key="1">
    <citation type="submission" date="2021-08" db="EMBL/GenBank/DDBJ databases">
        <title>WGS assembly of Ceratopteris richardii.</title>
        <authorList>
            <person name="Marchant D.B."/>
            <person name="Chen G."/>
            <person name="Jenkins J."/>
            <person name="Shu S."/>
            <person name="Leebens-Mack J."/>
            <person name="Grimwood J."/>
            <person name="Schmutz J."/>
            <person name="Soltis P."/>
            <person name="Soltis D."/>
            <person name="Chen Z.-H."/>
        </authorList>
    </citation>
    <scope>NUCLEOTIDE SEQUENCE</scope>
    <source>
        <strain evidence="9">Whitten #5841</strain>
        <tissue evidence="9">Leaf</tissue>
    </source>
</reference>
<evidence type="ECO:0000256" key="5">
    <source>
        <dbReference type="ARBA" id="ARBA00023306"/>
    </source>
</evidence>
<dbReference type="InterPro" id="IPR024977">
    <property type="entry name" value="Apc4-like_WD40_dom"/>
</dbReference>
<dbReference type="GO" id="GO:0051301">
    <property type="term" value="P:cell division"/>
    <property type="evidence" value="ECO:0007669"/>
    <property type="project" value="UniProtKB-KW"/>
</dbReference>
<comment type="caution">
    <text evidence="9">The sequence shown here is derived from an EMBL/GenBank/DDBJ whole genome shotgun (WGS) entry which is preliminary data.</text>
</comment>
<dbReference type="Pfam" id="PF12894">
    <property type="entry name" value="ANAPC4_WD40"/>
    <property type="match status" value="1"/>
</dbReference>
<dbReference type="GO" id="GO:0005680">
    <property type="term" value="C:anaphase-promoting complex"/>
    <property type="evidence" value="ECO:0007669"/>
    <property type="project" value="InterPro"/>
</dbReference>
<evidence type="ECO:0000256" key="3">
    <source>
        <dbReference type="ARBA" id="ARBA00022776"/>
    </source>
</evidence>
<feature type="repeat" description="WD" evidence="6">
    <location>
        <begin position="66"/>
        <end position="100"/>
    </location>
</feature>
<feature type="domain" description="Anaphase-promoting complex subunit 4 long" evidence="8">
    <location>
        <begin position="278"/>
        <end position="477"/>
    </location>
</feature>
<dbReference type="InterPro" id="IPR024789">
    <property type="entry name" value="APC4"/>
</dbReference>
<dbReference type="GO" id="GO:0034399">
    <property type="term" value="C:nuclear periphery"/>
    <property type="evidence" value="ECO:0007669"/>
    <property type="project" value="TreeGrafter"/>
</dbReference>
<dbReference type="Proteomes" id="UP000825935">
    <property type="component" value="Chromosome 2"/>
</dbReference>
<dbReference type="GO" id="GO:0031145">
    <property type="term" value="P:anaphase-promoting complex-dependent catabolic process"/>
    <property type="evidence" value="ECO:0007669"/>
    <property type="project" value="InterPro"/>
</dbReference>
<keyword evidence="10" id="KW-1185">Reference proteome</keyword>
<dbReference type="Gene3D" id="2.130.10.10">
    <property type="entry name" value="YVTN repeat-like/Quinoprotein amine dehydrogenase"/>
    <property type="match status" value="1"/>
</dbReference>
<dbReference type="SMART" id="SM00320">
    <property type="entry name" value="WD40"/>
    <property type="match status" value="1"/>
</dbReference>
<dbReference type="SUPFAM" id="SSF50978">
    <property type="entry name" value="WD40 repeat-like"/>
    <property type="match status" value="1"/>
</dbReference>
<feature type="domain" description="Anaphase-promoting complex subunit 4-like WD40" evidence="7">
    <location>
        <begin position="30"/>
        <end position="115"/>
    </location>
</feature>
<keyword evidence="4" id="KW-0833">Ubl conjugation pathway</keyword>
<dbReference type="InterPro" id="IPR015943">
    <property type="entry name" value="WD40/YVTN_repeat-like_dom_sf"/>
</dbReference>
<evidence type="ECO:0000259" key="8">
    <source>
        <dbReference type="Pfam" id="PF12896"/>
    </source>
</evidence>
<dbReference type="InterPro" id="IPR036322">
    <property type="entry name" value="WD40_repeat_dom_sf"/>
</dbReference>
<dbReference type="OMA" id="HCKLFVP"/>
<dbReference type="InterPro" id="IPR024790">
    <property type="entry name" value="APC4_long_dom"/>
</dbReference>
<evidence type="ECO:0000313" key="9">
    <source>
        <dbReference type="EMBL" id="KAH7444282.1"/>
    </source>
</evidence>
<dbReference type="AlphaFoldDB" id="A0A8T2VA76"/>
<keyword evidence="3" id="KW-0498">Mitosis</keyword>
<dbReference type="OrthoDB" id="2110451at2759"/>
<evidence type="ECO:0000256" key="6">
    <source>
        <dbReference type="PROSITE-ProRule" id="PRU00221"/>
    </source>
</evidence>
<evidence type="ECO:0000256" key="1">
    <source>
        <dbReference type="ARBA" id="ARBA00016067"/>
    </source>
</evidence>
<name>A0A8T2VA76_CERRI</name>
<keyword evidence="5" id="KW-0131">Cell cycle</keyword>
<dbReference type="PROSITE" id="PS50082">
    <property type="entry name" value="WD_REPEATS_2"/>
    <property type="match status" value="1"/>
</dbReference>
<dbReference type="GO" id="GO:0070979">
    <property type="term" value="P:protein K11-linked ubiquitination"/>
    <property type="evidence" value="ECO:0007669"/>
    <property type="project" value="TreeGrafter"/>
</dbReference>
<dbReference type="Pfam" id="PF12896">
    <property type="entry name" value="ANAPC4"/>
    <property type="match status" value="1"/>
</dbReference>
<keyword evidence="2" id="KW-0132">Cell division</keyword>
<keyword evidence="6" id="KW-0853">WD repeat</keyword>
<protein>
    <recommendedName>
        <fullName evidence="1">Anaphase-promoting complex subunit 4</fullName>
    </recommendedName>
</protein>